<evidence type="ECO:0000256" key="5">
    <source>
        <dbReference type="RuleBase" id="RU362066"/>
    </source>
</evidence>
<dbReference type="GO" id="GO:0071973">
    <property type="term" value="P:bacterial-type flagellum-dependent cell motility"/>
    <property type="evidence" value="ECO:0007669"/>
    <property type="project" value="TreeGrafter"/>
</dbReference>
<evidence type="ECO:0000259" key="7">
    <source>
        <dbReference type="Pfam" id="PF07195"/>
    </source>
</evidence>
<evidence type="ECO:0000256" key="4">
    <source>
        <dbReference type="ARBA" id="ARBA00023143"/>
    </source>
</evidence>
<dbReference type="EMBL" id="SGBB01000002">
    <property type="protein sequence ID" value="RZD19291.1"/>
    <property type="molecule type" value="Genomic_DNA"/>
</dbReference>
<feature type="domain" description="Flagellar hook-associated protein 2 C-terminal" evidence="7">
    <location>
        <begin position="342"/>
        <end position="573"/>
    </location>
</feature>
<dbReference type="InterPro" id="IPR010810">
    <property type="entry name" value="Flagellin_hook_IN_motif"/>
</dbReference>
<comment type="subcellular location">
    <subcellularLocation>
        <location evidence="5">Secreted</location>
    </subcellularLocation>
    <subcellularLocation>
        <location evidence="5">Bacterial flagellum</location>
    </subcellularLocation>
</comment>
<comment type="similarity">
    <text evidence="1 5">Belongs to the FliD family.</text>
</comment>
<proteinExistence type="inferred from homology"/>
<accession>A0A519BPT1</accession>
<evidence type="ECO:0000313" key="9">
    <source>
        <dbReference type="Proteomes" id="UP000319296"/>
    </source>
</evidence>
<organism evidence="8 9">
    <name type="scientific">Candidatus Acididesulfobacter diazotrophicus</name>
    <dbReference type="NCBI Taxonomy" id="2597226"/>
    <lineage>
        <taxon>Bacteria</taxon>
        <taxon>Deltaproteobacteria</taxon>
        <taxon>Candidatus Acidulodesulfobacterales</taxon>
        <taxon>Candidatus Acididesulfobacter</taxon>
    </lineage>
</organism>
<sequence length="586" mass="60182">MSISSLQQTSSYPNQGLITMGTGPASGINYSQILSALQQYLSEPITVLQTESEVYKTQLSAWQTIGKDLTNLNSAAQALASPSLMQSYTATSSNSSVATATASSSALPGTYSFTVNQLAQANEIGSQGVASTSTTVAGSGTGTFNITVNGTTTDVTLNSTTGYTLSDLAQTINNSNAGVSASIINDGSANSPYRLVLTSNTTGTNSAISITNNLSAGTVNLNLNSTSINPTYATGTLGSGDTLPASAGTYTGTQTQTYNFSVASGGTVGTNAITIDWTNSSGQSGNFTVPSTETGTTSYYIDGATSSNSTNSGIELSLTNGTTLAAGDKFALDAFNPQMAAAQNAVINYGNDYIQSQTNTVSNAIPGVTLSLASTGSDTVTVALNNSSINSDVSSFVSSYNQLITDINSQLQYNTTNKSSGPLGGSATLQNLKSSLMSFIAQEAPGLTGNNGLASTYGLTQDTSGSGKLSFNSSTLDSILTSNPSQAQQYFSSLFDGSPTANGVAGSGGMINFLNTYTNPANGIILDKTNSINSEITNLSNQISLQQADVQQQMGMYAKEFSQLESYIGQMQSTSTSLTNEINQLP</sequence>
<dbReference type="Pfam" id="PF02465">
    <property type="entry name" value="FliD_N"/>
    <property type="match status" value="1"/>
</dbReference>
<comment type="function">
    <text evidence="5">Required for morphogenesis and for the elongation of the flagellar filament by facilitating polymerization of the flagellin monomers at the tip of growing filament. Forms a capping structure, which prevents flagellin subunits (transported through the central channel of the flagellum) from leaking out without polymerization at the distal end.</text>
</comment>
<dbReference type="AlphaFoldDB" id="A0A519BPT1"/>
<dbReference type="GO" id="GO:0009421">
    <property type="term" value="C:bacterial-type flagellum filament cap"/>
    <property type="evidence" value="ECO:0007669"/>
    <property type="project" value="InterPro"/>
</dbReference>
<dbReference type="PANTHER" id="PTHR30288:SF0">
    <property type="entry name" value="FLAGELLAR HOOK-ASSOCIATED PROTEIN 2"/>
    <property type="match status" value="1"/>
</dbReference>
<dbReference type="GO" id="GO:0007155">
    <property type="term" value="P:cell adhesion"/>
    <property type="evidence" value="ECO:0007669"/>
    <property type="project" value="InterPro"/>
</dbReference>
<reference evidence="8 9" key="1">
    <citation type="journal article" date="2019" name="ISME J.">
        <title>Insights into ecological role of a new deltaproteobacterial order Candidatus Acidulodesulfobacterales by metagenomics and metatranscriptomics.</title>
        <authorList>
            <person name="Tan S."/>
            <person name="Liu J."/>
            <person name="Fang Y."/>
            <person name="Hedlund B.P."/>
            <person name="Lian Z.H."/>
            <person name="Huang L.Y."/>
            <person name="Li J.T."/>
            <person name="Huang L.N."/>
            <person name="Li W.J."/>
            <person name="Jiang H.C."/>
            <person name="Dong H.L."/>
            <person name="Shu W.S."/>
        </authorList>
    </citation>
    <scope>NUCLEOTIDE SEQUENCE [LARGE SCALE GENOMIC DNA]</scope>
    <source>
        <strain evidence="8">AP1</strain>
    </source>
</reference>
<protein>
    <recommendedName>
        <fullName evidence="5">Flagellar hook-associated protein 2</fullName>
        <shortName evidence="5">HAP2</shortName>
    </recommendedName>
    <alternativeName>
        <fullName evidence="5">Flagellar cap protein</fullName>
    </alternativeName>
</protein>
<comment type="subunit">
    <text evidence="2 5">Homopentamer.</text>
</comment>
<keyword evidence="5" id="KW-0964">Secreted</keyword>
<keyword evidence="4 5" id="KW-0975">Bacterial flagellum</keyword>
<evidence type="ECO:0000256" key="1">
    <source>
        <dbReference type="ARBA" id="ARBA00009764"/>
    </source>
</evidence>
<dbReference type="GO" id="GO:0009424">
    <property type="term" value="C:bacterial-type flagellum hook"/>
    <property type="evidence" value="ECO:0007669"/>
    <property type="project" value="UniProtKB-UniRule"/>
</dbReference>
<dbReference type="InterPro" id="IPR010809">
    <property type="entry name" value="FliD_C"/>
</dbReference>
<evidence type="ECO:0000313" key="8">
    <source>
        <dbReference type="EMBL" id="RZD19291.1"/>
    </source>
</evidence>
<comment type="caution">
    <text evidence="8">The sequence shown here is derived from an EMBL/GenBank/DDBJ whole genome shotgun (WGS) entry which is preliminary data.</text>
</comment>
<gene>
    <name evidence="8" type="ORF">EVG15_02315</name>
</gene>
<dbReference type="PANTHER" id="PTHR30288">
    <property type="entry name" value="FLAGELLAR CAP/ASSEMBLY PROTEIN FLID"/>
    <property type="match status" value="1"/>
</dbReference>
<dbReference type="InterPro" id="IPR040026">
    <property type="entry name" value="FliD"/>
</dbReference>
<feature type="domain" description="Flagellar hook-associated protein 2 N-terminal" evidence="6">
    <location>
        <begin position="26"/>
        <end position="121"/>
    </location>
</feature>
<evidence type="ECO:0000256" key="2">
    <source>
        <dbReference type="ARBA" id="ARBA00011255"/>
    </source>
</evidence>
<evidence type="ECO:0000256" key="3">
    <source>
        <dbReference type="ARBA" id="ARBA00023054"/>
    </source>
</evidence>
<keyword evidence="3" id="KW-0175">Coiled coil</keyword>
<dbReference type="Pfam" id="PF07195">
    <property type="entry name" value="FliD_C"/>
    <property type="match status" value="1"/>
</dbReference>
<evidence type="ECO:0000259" key="6">
    <source>
        <dbReference type="Pfam" id="PF02465"/>
    </source>
</evidence>
<dbReference type="InterPro" id="IPR003481">
    <property type="entry name" value="FliD_N"/>
</dbReference>
<name>A0A519BPT1_9DELT</name>
<dbReference type="Proteomes" id="UP000319296">
    <property type="component" value="Unassembled WGS sequence"/>
</dbReference>
<dbReference type="Pfam" id="PF07196">
    <property type="entry name" value="Flagellin_IN"/>
    <property type="match status" value="1"/>
</dbReference>
<dbReference type="GO" id="GO:0005576">
    <property type="term" value="C:extracellular region"/>
    <property type="evidence" value="ECO:0007669"/>
    <property type="project" value="UniProtKB-SubCell"/>
</dbReference>